<protein>
    <submittedName>
        <fullName evidence="3">RNA polymerase subunit sigma</fullName>
    </submittedName>
</protein>
<gene>
    <name evidence="3" type="ORF">DYU05_15210</name>
</gene>
<accession>A0A3E2NR60</accession>
<keyword evidence="4" id="KW-1185">Reference proteome</keyword>
<organism evidence="3 4">
    <name type="scientific">Mucilaginibacter terrenus</name>
    <dbReference type="NCBI Taxonomy" id="2482727"/>
    <lineage>
        <taxon>Bacteria</taxon>
        <taxon>Pseudomonadati</taxon>
        <taxon>Bacteroidota</taxon>
        <taxon>Sphingobacteriia</taxon>
        <taxon>Sphingobacteriales</taxon>
        <taxon>Sphingobacteriaceae</taxon>
        <taxon>Mucilaginibacter</taxon>
    </lineage>
</organism>
<dbReference type="InterPro" id="IPR046531">
    <property type="entry name" value="DUF6596"/>
</dbReference>
<evidence type="ECO:0000313" key="3">
    <source>
        <dbReference type="EMBL" id="RFZ83476.1"/>
    </source>
</evidence>
<dbReference type="AlphaFoldDB" id="A0A3E2NR60"/>
<dbReference type="InterPro" id="IPR013324">
    <property type="entry name" value="RNA_pol_sigma_r3/r4-like"/>
</dbReference>
<sequence>MEQTQLIPHLFRTEFRKITAVLCKSFGIENITVAEDIASDTFLSAMEVWPYKGVPPNPAAWLYTVARNKARNMLTRNKVFADKISQELSSDGASKTFEIDLSLQNIADSQLQMLFAICHPTLSVEAQIGLALRILCGFGIDEIATAFISNKDTINKRLYRAKEKLRVNQVAIEFPLQAEIAKRLPAVLTTIYLLFNEGYYSESNNLVLRKDLCYEAMRLAEMLLAYPPADLPQVHALLALMYFHASRFEARLGTTGELILYEDQDETLWDKQLISEGARHLHMASTGAQLSRYHLEAGIAYWHTIKEDTVAKWENILHLFNQLLALQYSPVAALNRTYALAKLRGNEAAIAAAEQLQLNDNPFYFALLGELYRDVDSVLSRQNFTLALGLAKTDADRQQLNRKLSLLV</sequence>
<dbReference type="GO" id="GO:0003700">
    <property type="term" value="F:DNA-binding transcription factor activity"/>
    <property type="evidence" value="ECO:0007669"/>
    <property type="project" value="InterPro"/>
</dbReference>
<dbReference type="PANTHER" id="PTHR47756">
    <property type="entry name" value="BLL6612 PROTEIN-RELATED"/>
    <property type="match status" value="1"/>
</dbReference>
<dbReference type="OrthoDB" id="9780299at2"/>
<proteinExistence type="predicted"/>
<name>A0A3E2NR60_9SPHI</name>
<feature type="domain" description="DUF6596" evidence="2">
    <location>
        <begin position="183"/>
        <end position="284"/>
    </location>
</feature>
<dbReference type="InterPro" id="IPR013325">
    <property type="entry name" value="RNA_pol_sigma_r2"/>
</dbReference>
<dbReference type="GO" id="GO:0006352">
    <property type="term" value="P:DNA-templated transcription initiation"/>
    <property type="evidence" value="ECO:0007669"/>
    <property type="project" value="InterPro"/>
</dbReference>
<dbReference type="Gene3D" id="1.10.1740.10">
    <property type="match status" value="1"/>
</dbReference>
<reference evidence="3 4" key="1">
    <citation type="submission" date="2018-08" db="EMBL/GenBank/DDBJ databases">
        <title>Mucilaginibacter terrae sp. nov., isolated from manganese diggings.</title>
        <authorList>
            <person name="Huang Y."/>
            <person name="Zhou Z."/>
        </authorList>
    </citation>
    <scope>NUCLEOTIDE SEQUENCE [LARGE SCALE GENOMIC DNA]</scope>
    <source>
        <strain evidence="3 4">ZH6</strain>
    </source>
</reference>
<dbReference type="SUPFAM" id="SSF88946">
    <property type="entry name" value="Sigma2 domain of RNA polymerase sigma factors"/>
    <property type="match status" value="1"/>
</dbReference>
<dbReference type="RefSeq" id="WP_117383945.1">
    <property type="nucleotide sequence ID" value="NZ_QWDE01000002.1"/>
</dbReference>
<dbReference type="EMBL" id="QWDE01000002">
    <property type="protein sequence ID" value="RFZ83476.1"/>
    <property type="molecule type" value="Genomic_DNA"/>
</dbReference>
<dbReference type="Proteomes" id="UP000260823">
    <property type="component" value="Unassembled WGS sequence"/>
</dbReference>
<dbReference type="Pfam" id="PF04542">
    <property type="entry name" value="Sigma70_r2"/>
    <property type="match status" value="1"/>
</dbReference>
<dbReference type="Pfam" id="PF20239">
    <property type="entry name" value="DUF6596"/>
    <property type="match status" value="1"/>
</dbReference>
<feature type="domain" description="RNA polymerase sigma-70 region 2" evidence="1">
    <location>
        <begin position="33"/>
        <end position="78"/>
    </location>
</feature>
<evidence type="ECO:0000313" key="4">
    <source>
        <dbReference type="Proteomes" id="UP000260823"/>
    </source>
</evidence>
<comment type="caution">
    <text evidence="3">The sequence shown here is derived from an EMBL/GenBank/DDBJ whole genome shotgun (WGS) entry which is preliminary data.</text>
</comment>
<evidence type="ECO:0000259" key="1">
    <source>
        <dbReference type="Pfam" id="PF04542"/>
    </source>
</evidence>
<evidence type="ECO:0000259" key="2">
    <source>
        <dbReference type="Pfam" id="PF20239"/>
    </source>
</evidence>
<dbReference type="SUPFAM" id="SSF88659">
    <property type="entry name" value="Sigma3 and sigma4 domains of RNA polymerase sigma factors"/>
    <property type="match status" value="1"/>
</dbReference>
<dbReference type="InterPro" id="IPR007627">
    <property type="entry name" value="RNA_pol_sigma70_r2"/>
</dbReference>
<dbReference type="PANTHER" id="PTHR47756:SF2">
    <property type="entry name" value="BLL6612 PROTEIN"/>
    <property type="match status" value="1"/>
</dbReference>